<evidence type="ECO:0000256" key="5">
    <source>
        <dbReference type="SAM" id="SignalP"/>
    </source>
</evidence>
<dbReference type="Proteomes" id="UP000317371">
    <property type="component" value="Unassembled WGS sequence"/>
</dbReference>
<sequence>MSRKFVPLFSLFLVVMLILAACGGGQSAPTPTTAPAEAPAEAPTPTEAAAEAPTAEATGEGEVVHLRFISGGPGAGLDFTMQQVEEWNANHPNIQVEVIAGPTSATDRYGLYLQTFQAQSSDIDVMEIDVIWPGDLAEHLVDLNEYGGAEAVADDFPAIVQNNTVDGRLVGLPFFTDGGLLYYRTDLLEKYGYSGPPTTWAELEEMAQAIQDGERAEGNQDFWGFVWQGKAYEGLTCDALEWIYSSGGGTIVSPDKVITINNQAAAEALDMAYNWIGKITPPGVTGFQEEESRRVWHGGNAAFMRNWPYAYSLSNGEDSAVAGKFDVTALPGKEPGMSAATLGGWQLAVSKYSQHPKEAAEFVMWLASAESQKARAINISLIPTKRSLYEDPEVIAAQPFMAKMLPVFTSAVARPSTVTAPRYNEVSNIFFTNVSDVLTGKQNGTDAVANIELDLQDLLGFEVGAP</sequence>
<comment type="caution">
    <text evidence="6">The sequence shown here is derived from an EMBL/GenBank/DDBJ whole genome shotgun (WGS) entry which is preliminary data.</text>
</comment>
<keyword evidence="3 5" id="KW-0732">Signal</keyword>
<feature type="signal peptide" evidence="5">
    <location>
        <begin position="1"/>
        <end position="20"/>
    </location>
</feature>
<dbReference type="InterPro" id="IPR050490">
    <property type="entry name" value="Bact_solute-bd_prot1"/>
</dbReference>
<feature type="chain" id="PRO_5022064471" evidence="5">
    <location>
        <begin position="21"/>
        <end position="466"/>
    </location>
</feature>
<dbReference type="EMBL" id="VIGC01000027">
    <property type="protein sequence ID" value="TQE94152.1"/>
    <property type="molecule type" value="Genomic_DNA"/>
</dbReference>
<dbReference type="PANTHER" id="PTHR43649">
    <property type="entry name" value="ARABINOSE-BINDING PROTEIN-RELATED"/>
    <property type="match status" value="1"/>
</dbReference>
<dbReference type="PANTHER" id="PTHR43649:SF34">
    <property type="entry name" value="ABC TRANSPORTER PERIPLASMIC-BINDING PROTEIN YCJN-RELATED"/>
    <property type="match status" value="1"/>
</dbReference>
<feature type="compositionally biased region" description="Low complexity" evidence="4">
    <location>
        <begin position="28"/>
        <end position="58"/>
    </location>
</feature>
<evidence type="ECO:0000256" key="2">
    <source>
        <dbReference type="ARBA" id="ARBA00022448"/>
    </source>
</evidence>
<feature type="region of interest" description="Disordered" evidence="4">
    <location>
        <begin position="27"/>
        <end position="58"/>
    </location>
</feature>
<comment type="similarity">
    <text evidence="1">Belongs to the bacterial solute-binding protein 1 family.</text>
</comment>
<proteinExistence type="inferred from homology"/>
<keyword evidence="7" id="KW-1185">Reference proteome</keyword>
<dbReference type="Gene3D" id="3.40.190.10">
    <property type="entry name" value="Periplasmic binding protein-like II"/>
    <property type="match status" value="2"/>
</dbReference>
<dbReference type="PROSITE" id="PS51257">
    <property type="entry name" value="PROKAR_LIPOPROTEIN"/>
    <property type="match status" value="1"/>
</dbReference>
<name>A0A540VBQ4_9CHLR</name>
<organism evidence="6 7">
    <name type="scientific">Litorilinea aerophila</name>
    <dbReference type="NCBI Taxonomy" id="1204385"/>
    <lineage>
        <taxon>Bacteria</taxon>
        <taxon>Bacillati</taxon>
        <taxon>Chloroflexota</taxon>
        <taxon>Caldilineae</taxon>
        <taxon>Caldilineales</taxon>
        <taxon>Caldilineaceae</taxon>
        <taxon>Litorilinea</taxon>
    </lineage>
</organism>
<dbReference type="Pfam" id="PF01547">
    <property type="entry name" value="SBP_bac_1"/>
    <property type="match status" value="1"/>
</dbReference>
<evidence type="ECO:0000256" key="3">
    <source>
        <dbReference type="ARBA" id="ARBA00022729"/>
    </source>
</evidence>
<dbReference type="RefSeq" id="WP_141611580.1">
    <property type="nucleotide sequence ID" value="NZ_VIGC02000027.1"/>
</dbReference>
<protein>
    <submittedName>
        <fullName evidence="6">ABC transporter substrate-binding protein</fullName>
    </submittedName>
</protein>
<evidence type="ECO:0000313" key="7">
    <source>
        <dbReference type="Proteomes" id="UP000317371"/>
    </source>
</evidence>
<evidence type="ECO:0000256" key="1">
    <source>
        <dbReference type="ARBA" id="ARBA00008520"/>
    </source>
</evidence>
<dbReference type="InterPro" id="IPR006059">
    <property type="entry name" value="SBP"/>
</dbReference>
<dbReference type="AlphaFoldDB" id="A0A540VBQ4"/>
<gene>
    <name evidence="6" type="ORF">FKZ61_18155</name>
</gene>
<keyword evidence="2" id="KW-0813">Transport</keyword>
<dbReference type="CDD" id="cd14750">
    <property type="entry name" value="PBP2_TMBP"/>
    <property type="match status" value="1"/>
</dbReference>
<reference evidence="6 7" key="1">
    <citation type="submission" date="2019-06" db="EMBL/GenBank/DDBJ databases">
        <title>Genome sequence of Litorilinea aerophila BAA-2444.</title>
        <authorList>
            <person name="Maclea K.S."/>
            <person name="Maurais E.G."/>
            <person name="Iannazzi L.C."/>
        </authorList>
    </citation>
    <scope>NUCLEOTIDE SEQUENCE [LARGE SCALE GENOMIC DNA]</scope>
    <source>
        <strain evidence="6 7">ATCC BAA-2444</strain>
    </source>
</reference>
<evidence type="ECO:0000313" key="6">
    <source>
        <dbReference type="EMBL" id="TQE94152.1"/>
    </source>
</evidence>
<evidence type="ECO:0000256" key="4">
    <source>
        <dbReference type="SAM" id="MobiDB-lite"/>
    </source>
</evidence>
<dbReference type="InParanoid" id="A0A540VBQ4"/>
<dbReference type="OrthoDB" id="9808332at2"/>
<accession>A0A540VBQ4</accession>
<dbReference type="SUPFAM" id="SSF53850">
    <property type="entry name" value="Periplasmic binding protein-like II"/>
    <property type="match status" value="1"/>
</dbReference>